<feature type="domain" description="FAD-binding FR-type" evidence="2">
    <location>
        <begin position="102"/>
        <end position="202"/>
    </location>
</feature>
<organism evidence="3 4">
    <name type="scientific">Chryseobacterium tagetis</name>
    <dbReference type="NCBI Taxonomy" id="2801334"/>
    <lineage>
        <taxon>Bacteria</taxon>
        <taxon>Pseudomonadati</taxon>
        <taxon>Bacteroidota</taxon>
        <taxon>Flavobacteriia</taxon>
        <taxon>Flavobacteriales</taxon>
        <taxon>Weeksellaceae</taxon>
        <taxon>Chryseobacterium group</taxon>
        <taxon>Chryseobacterium</taxon>
    </lineage>
</organism>
<name>A0ABS8A8E4_9FLAO</name>
<reference evidence="3 4" key="1">
    <citation type="submission" date="2021-09" db="EMBL/GenBank/DDBJ databases">
        <title>Genome sequencing and assembly of Chryseobacterium sp. RG1.</title>
        <authorList>
            <person name="Chhetri G."/>
        </authorList>
    </citation>
    <scope>NUCLEOTIDE SEQUENCE [LARGE SCALE GENOMIC DNA]</scope>
    <source>
        <strain evidence="3 4">RG1</strain>
    </source>
</reference>
<dbReference type="PRINTS" id="PR00371">
    <property type="entry name" value="FPNCR"/>
</dbReference>
<sequence length="334" mass="36574">MPKIALNFEDGITKIINGMPYEKVSDAAYREGINIPLDCADGACGTCKCHVKSGQYDPGDYIEDALSDEEAEQGYGLACQIVPETDMIIDILASSAACKVATETFPTTIHAINYLSSEIVQLKVSLPESKTIDFLAGQYANIEIPEGGETRSYSFTNKSGTNELEFLIRLVPDGVMSGYLKEKAAVGDQLNIVAPVGSFYIREVENPTLLIAGGTGIAPIISMLEAISGKKDKQPVKVLYGATFDENLVELERINAFSDRLDLTVNACVSRQEDTQYIKGYVTQWINKEYLTEPAYDVYICGPNAMVDAVKDTIKTNEINCENFYTEKFLPTGV</sequence>
<dbReference type="Gene3D" id="3.10.20.30">
    <property type="match status" value="1"/>
</dbReference>
<dbReference type="InterPro" id="IPR050415">
    <property type="entry name" value="MRET"/>
</dbReference>
<dbReference type="CDD" id="cd00207">
    <property type="entry name" value="fer2"/>
    <property type="match status" value="1"/>
</dbReference>
<evidence type="ECO:0000313" key="4">
    <source>
        <dbReference type="Proteomes" id="UP000618240"/>
    </source>
</evidence>
<dbReference type="SUPFAM" id="SSF52343">
    <property type="entry name" value="Ferredoxin reductase-like, C-terminal NADP-linked domain"/>
    <property type="match status" value="1"/>
</dbReference>
<dbReference type="RefSeq" id="WP_225690392.1">
    <property type="nucleotide sequence ID" value="NZ_JAERSE020000005.1"/>
</dbReference>
<dbReference type="InterPro" id="IPR012675">
    <property type="entry name" value="Beta-grasp_dom_sf"/>
</dbReference>
<dbReference type="InterPro" id="IPR039261">
    <property type="entry name" value="FNR_nucleotide-bd"/>
</dbReference>
<dbReference type="Gene3D" id="2.40.30.10">
    <property type="entry name" value="Translation factors"/>
    <property type="match status" value="1"/>
</dbReference>
<dbReference type="PROSITE" id="PS51085">
    <property type="entry name" value="2FE2S_FER_2"/>
    <property type="match status" value="1"/>
</dbReference>
<dbReference type="InterPro" id="IPR006058">
    <property type="entry name" value="2Fe2S_fd_BS"/>
</dbReference>
<dbReference type="PROSITE" id="PS51384">
    <property type="entry name" value="FAD_FR"/>
    <property type="match status" value="1"/>
</dbReference>
<dbReference type="InterPro" id="IPR001041">
    <property type="entry name" value="2Fe-2S_ferredoxin-type"/>
</dbReference>
<dbReference type="InterPro" id="IPR017938">
    <property type="entry name" value="Riboflavin_synthase-like_b-brl"/>
</dbReference>
<dbReference type="Pfam" id="PF00111">
    <property type="entry name" value="Fer2"/>
    <property type="match status" value="1"/>
</dbReference>
<dbReference type="Pfam" id="PF00175">
    <property type="entry name" value="NAD_binding_1"/>
    <property type="match status" value="1"/>
</dbReference>
<protein>
    <submittedName>
        <fullName evidence="3">2Fe-2S iron-sulfur cluster binding domain-containing protein</fullName>
    </submittedName>
</protein>
<dbReference type="PANTHER" id="PTHR47354:SF5">
    <property type="entry name" value="PROTEIN RFBI"/>
    <property type="match status" value="1"/>
</dbReference>
<dbReference type="InterPro" id="IPR008333">
    <property type="entry name" value="Cbr1-like_FAD-bd_dom"/>
</dbReference>
<dbReference type="Proteomes" id="UP000618240">
    <property type="component" value="Unassembled WGS sequence"/>
</dbReference>
<dbReference type="InterPro" id="IPR001709">
    <property type="entry name" value="Flavoprot_Pyr_Nucl_cyt_Rdtase"/>
</dbReference>
<evidence type="ECO:0000259" key="1">
    <source>
        <dbReference type="PROSITE" id="PS51085"/>
    </source>
</evidence>
<dbReference type="PRINTS" id="PR00410">
    <property type="entry name" value="PHEHYDRXLASE"/>
</dbReference>
<accession>A0ABS8A8E4</accession>
<dbReference type="InterPro" id="IPR017927">
    <property type="entry name" value="FAD-bd_FR_type"/>
</dbReference>
<dbReference type="PROSITE" id="PS00197">
    <property type="entry name" value="2FE2S_FER_1"/>
    <property type="match status" value="1"/>
</dbReference>
<dbReference type="InterPro" id="IPR036010">
    <property type="entry name" value="2Fe-2S_ferredoxin-like_sf"/>
</dbReference>
<dbReference type="SUPFAM" id="SSF63380">
    <property type="entry name" value="Riboflavin synthase domain-like"/>
    <property type="match status" value="1"/>
</dbReference>
<dbReference type="NCBIfam" id="NF040810">
    <property type="entry name" value="BenC"/>
    <property type="match status" value="1"/>
</dbReference>
<dbReference type="Gene3D" id="3.40.50.80">
    <property type="entry name" value="Nucleotide-binding domain of ferredoxin-NADP reductase (FNR) module"/>
    <property type="match status" value="1"/>
</dbReference>
<dbReference type="Pfam" id="PF00970">
    <property type="entry name" value="FAD_binding_6"/>
    <property type="match status" value="1"/>
</dbReference>
<keyword evidence="4" id="KW-1185">Reference proteome</keyword>
<dbReference type="InterPro" id="IPR001433">
    <property type="entry name" value="OxRdtase_FAD/NAD-bd"/>
</dbReference>
<feature type="domain" description="2Fe-2S ferredoxin-type" evidence="1">
    <location>
        <begin position="2"/>
        <end position="95"/>
    </location>
</feature>
<proteinExistence type="predicted"/>
<evidence type="ECO:0000259" key="2">
    <source>
        <dbReference type="PROSITE" id="PS51384"/>
    </source>
</evidence>
<dbReference type="SUPFAM" id="SSF54292">
    <property type="entry name" value="2Fe-2S ferredoxin-like"/>
    <property type="match status" value="1"/>
</dbReference>
<dbReference type="PANTHER" id="PTHR47354">
    <property type="entry name" value="NADH OXIDOREDUCTASE HCR"/>
    <property type="match status" value="1"/>
</dbReference>
<comment type="caution">
    <text evidence="3">The sequence shown here is derived from an EMBL/GenBank/DDBJ whole genome shotgun (WGS) entry which is preliminary data.</text>
</comment>
<gene>
    <name evidence="3" type="ORF">JI747_018745</name>
</gene>
<evidence type="ECO:0000313" key="3">
    <source>
        <dbReference type="EMBL" id="MCA6069210.1"/>
    </source>
</evidence>
<dbReference type="EMBL" id="JAERSE020000005">
    <property type="protein sequence ID" value="MCA6069210.1"/>
    <property type="molecule type" value="Genomic_DNA"/>
</dbReference>